<organism evidence="1 2">
    <name type="scientific">Lupinus luteus</name>
    <name type="common">European yellow lupine</name>
    <dbReference type="NCBI Taxonomy" id="3873"/>
    <lineage>
        <taxon>Eukaryota</taxon>
        <taxon>Viridiplantae</taxon>
        <taxon>Streptophyta</taxon>
        <taxon>Embryophyta</taxon>
        <taxon>Tracheophyta</taxon>
        <taxon>Spermatophyta</taxon>
        <taxon>Magnoliopsida</taxon>
        <taxon>eudicotyledons</taxon>
        <taxon>Gunneridae</taxon>
        <taxon>Pentapetalae</taxon>
        <taxon>rosids</taxon>
        <taxon>fabids</taxon>
        <taxon>Fabales</taxon>
        <taxon>Fabaceae</taxon>
        <taxon>Papilionoideae</taxon>
        <taxon>50 kb inversion clade</taxon>
        <taxon>genistoids sensu lato</taxon>
        <taxon>core genistoids</taxon>
        <taxon>Genisteae</taxon>
        <taxon>Lupinus</taxon>
    </lineage>
</organism>
<evidence type="ECO:0000313" key="1">
    <source>
        <dbReference type="EMBL" id="CAL0304704.1"/>
    </source>
</evidence>
<accession>A0AAV1W5L3</accession>
<evidence type="ECO:0000313" key="2">
    <source>
        <dbReference type="Proteomes" id="UP001497480"/>
    </source>
</evidence>
<comment type="caution">
    <text evidence="1">The sequence shown here is derived from an EMBL/GenBank/DDBJ whole genome shotgun (WGS) entry which is preliminary data.</text>
</comment>
<sequence>MIPMLKMKVTKNLLAKDLGLGIILQNVMIHLNQEPNVIGVGKPTHVIHIEMEQKILITIC</sequence>
<dbReference type="EMBL" id="CAXHTB010000004">
    <property type="protein sequence ID" value="CAL0304704.1"/>
    <property type="molecule type" value="Genomic_DNA"/>
</dbReference>
<gene>
    <name evidence="1" type="ORF">LLUT_LOCUS5764</name>
</gene>
<dbReference type="AlphaFoldDB" id="A0AAV1W5L3"/>
<keyword evidence="2" id="KW-1185">Reference proteome</keyword>
<protein>
    <submittedName>
        <fullName evidence="1">Uncharacterized protein</fullName>
    </submittedName>
</protein>
<reference evidence="1 2" key="1">
    <citation type="submission" date="2024-03" db="EMBL/GenBank/DDBJ databases">
        <authorList>
            <person name="Martinez-Hernandez J."/>
        </authorList>
    </citation>
    <scope>NUCLEOTIDE SEQUENCE [LARGE SCALE GENOMIC DNA]</scope>
</reference>
<proteinExistence type="predicted"/>
<name>A0AAV1W5L3_LUPLU</name>
<dbReference type="Proteomes" id="UP001497480">
    <property type="component" value="Unassembled WGS sequence"/>
</dbReference>